<keyword evidence="5" id="KW-0406">Ion transport</keyword>
<feature type="transmembrane region" description="Helical" evidence="7">
    <location>
        <begin position="160"/>
        <end position="184"/>
    </location>
</feature>
<evidence type="ECO:0000256" key="2">
    <source>
        <dbReference type="ARBA" id="ARBA00004236"/>
    </source>
</evidence>
<dbReference type="InterPro" id="IPR006028">
    <property type="entry name" value="GABAA/Glycine_rcpt"/>
</dbReference>
<dbReference type="Gene3D" id="2.70.170.10">
    <property type="entry name" value="Neurotransmitter-gated ion-channel ligand-binding domain"/>
    <property type="match status" value="1"/>
</dbReference>
<dbReference type="OrthoDB" id="10327714at2759"/>
<evidence type="ECO:0000313" key="11">
    <source>
        <dbReference type="Proteomes" id="UP000242188"/>
    </source>
</evidence>
<comment type="subcellular location">
    <subcellularLocation>
        <location evidence="2">Cell membrane</location>
    </subcellularLocation>
    <subcellularLocation>
        <location evidence="1">Membrane</location>
        <topology evidence="1">Multi-pass membrane protein</topology>
    </subcellularLocation>
</comment>
<dbReference type="EMBL" id="NEDP02001812">
    <property type="protein sequence ID" value="OWF52390.1"/>
    <property type="molecule type" value="Genomic_DNA"/>
</dbReference>
<dbReference type="Pfam" id="PF02932">
    <property type="entry name" value="Neur_chan_memb"/>
    <property type="match status" value="1"/>
</dbReference>
<sequence length="291" mass="33335">MAAIILRPFCILFAISCGGATAELSPSQLKFPFGNNSDIDRNTYHVVRRKYFGNIWLAESYIENELRSHIHDSSMSNRFVWLLSNGTVVYSMSFASNAARLFLPSIFIVLVGWLSFWIERSEVSSRVKLGTLCLLAMITEQVGTKLLLPVEFNISSVEVWFVMSLTFVVVAMFEYTFVHAVDIFQEKVKRQEEMKKKIRTQTGGIGDTQDIKQRSNVDLIDMNTLSSDGSASGETTGNRNDDLMNTFGAKYIMMVPTGVVEKYFRILYPVAYLFFQFLFWTIYLNYEEVYE</sequence>
<gene>
    <name evidence="10" type="ORF">KP79_PYT18558</name>
</gene>
<keyword evidence="7" id="KW-1133">Transmembrane helix</keyword>
<reference evidence="10 11" key="1">
    <citation type="journal article" date="2017" name="Nat. Ecol. Evol.">
        <title>Scallop genome provides insights into evolution of bilaterian karyotype and development.</title>
        <authorList>
            <person name="Wang S."/>
            <person name="Zhang J."/>
            <person name="Jiao W."/>
            <person name="Li J."/>
            <person name="Xun X."/>
            <person name="Sun Y."/>
            <person name="Guo X."/>
            <person name="Huan P."/>
            <person name="Dong B."/>
            <person name="Zhang L."/>
            <person name="Hu X."/>
            <person name="Sun X."/>
            <person name="Wang J."/>
            <person name="Zhao C."/>
            <person name="Wang Y."/>
            <person name="Wang D."/>
            <person name="Huang X."/>
            <person name="Wang R."/>
            <person name="Lv J."/>
            <person name="Li Y."/>
            <person name="Zhang Z."/>
            <person name="Liu B."/>
            <person name="Lu W."/>
            <person name="Hui Y."/>
            <person name="Liang J."/>
            <person name="Zhou Z."/>
            <person name="Hou R."/>
            <person name="Li X."/>
            <person name="Liu Y."/>
            <person name="Li H."/>
            <person name="Ning X."/>
            <person name="Lin Y."/>
            <person name="Zhao L."/>
            <person name="Xing Q."/>
            <person name="Dou J."/>
            <person name="Li Y."/>
            <person name="Mao J."/>
            <person name="Guo H."/>
            <person name="Dou H."/>
            <person name="Li T."/>
            <person name="Mu C."/>
            <person name="Jiang W."/>
            <person name="Fu Q."/>
            <person name="Fu X."/>
            <person name="Miao Y."/>
            <person name="Liu J."/>
            <person name="Yu Q."/>
            <person name="Li R."/>
            <person name="Liao H."/>
            <person name="Li X."/>
            <person name="Kong Y."/>
            <person name="Jiang Z."/>
            <person name="Chourrout D."/>
            <person name="Li R."/>
            <person name="Bao Z."/>
        </authorList>
    </citation>
    <scope>NUCLEOTIDE SEQUENCE [LARGE SCALE GENOMIC DNA]</scope>
    <source>
        <strain evidence="10 11">PY_sf001</strain>
    </source>
</reference>
<dbReference type="GO" id="GO:0005886">
    <property type="term" value="C:plasma membrane"/>
    <property type="evidence" value="ECO:0007669"/>
    <property type="project" value="UniProtKB-SubCell"/>
</dbReference>
<dbReference type="InterPro" id="IPR038050">
    <property type="entry name" value="Neuro_actylchol_rec"/>
</dbReference>
<evidence type="ECO:0000256" key="8">
    <source>
        <dbReference type="SAM" id="SignalP"/>
    </source>
</evidence>
<evidence type="ECO:0000259" key="9">
    <source>
        <dbReference type="Pfam" id="PF02932"/>
    </source>
</evidence>
<feature type="chain" id="PRO_5013233538" evidence="8">
    <location>
        <begin position="23"/>
        <end position="291"/>
    </location>
</feature>
<feature type="transmembrane region" description="Helical" evidence="7">
    <location>
        <begin position="266"/>
        <end position="286"/>
    </location>
</feature>
<evidence type="ECO:0000256" key="3">
    <source>
        <dbReference type="ARBA" id="ARBA00022448"/>
    </source>
</evidence>
<keyword evidence="8" id="KW-0732">Signal</keyword>
<dbReference type="GO" id="GO:0005230">
    <property type="term" value="F:extracellular ligand-gated monoatomic ion channel activity"/>
    <property type="evidence" value="ECO:0007669"/>
    <property type="project" value="InterPro"/>
</dbReference>
<dbReference type="STRING" id="6573.A0A210QUH2"/>
<evidence type="ECO:0000256" key="5">
    <source>
        <dbReference type="ARBA" id="ARBA00023065"/>
    </source>
</evidence>
<protein>
    <submittedName>
        <fullName evidence="10">Gamma-aminobutyric acid receptor subunit rho-1</fullName>
    </submittedName>
</protein>
<dbReference type="GO" id="GO:0004888">
    <property type="term" value="F:transmembrane signaling receptor activity"/>
    <property type="evidence" value="ECO:0007669"/>
    <property type="project" value="InterPro"/>
</dbReference>
<feature type="domain" description="Neurotransmitter-gated ion-channel transmembrane" evidence="9">
    <location>
        <begin position="102"/>
        <end position="200"/>
    </location>
</feature>
<dbReference type="InterPro" id="IPR006029">
    <property type="entry name" value="Neurotrans-gated_channel_TM"/>
</dbReference>
<dbReference type="InterPro" id="IPR036734">
    <property type="entry name" value="Neur_chan_lig-bd_sf"/>
</dbReference>
<keyword evidence="6" id="KW-0407">Ion channel</keyword>
<keyword evidence="3" id="KW-0813">Transport</keyword>
<proteinExistence type="predicted"/>
<evidence type="ECO:0000256" key="7">
    <source>
        <dbReference type="SAM" id="Phobius"/>
    </source>
</evidence>
<feature type="signal peptide" evidence="8">
    <location>
        <begin position="1"/>
        <end position="22"/>
    </location>
</feature>
<organism evidence="10 11">
    <name type="scientific">Mizuhopecten yessoensis</name>
    <name type="common">Japanese scallop</name>
    <name type="synonym">Patinopecten yessoensis</name>
    <dbReference type="NCBI Taxonomy" id="6573"/>
    <lineage>
        <taxon>Eukaryota</taxon>
        <taxon>Metazoa</taxon>
        <taxon>Spiralia</taxon>
        <taxon>Lophotrochozoa</taxon>
        <taxon>Mollusca</taxon>
        <taxon>Bivalvia</taxon>
        <taxon>Autobranchia</taxon>
        <taxon>Pteriomorphia</taxon>
        <taxon>Pectinida</taxon>
        <taxon>Pectinoidea</taxon>
        <taxon>Pectinidae</taxon>
        <taxon>Mizuhopecten</taxon>
    </lineage>
</organism>
<keyword evidence="7" id="KW-0812">Transmembrane</keyword>
<keyword evidence="4" id="KW-1003">Cell membrane</keyword>
<evidence type="ECO:0000256" key="1">
    <source>
        <dbReference type="ARBA" id="ARBA00004141"/>
    </source>
</evidence>
<dbReference type="Gene3D" id="1.20.58.390">
    <property type="entry name" value="Neurotransmitter-gated ion-channel transmembrane domain"/>
    <property type="match status" value="1"/>
</dbReference>
<comment type="caution">
    <text evidence="10">The sequence shown here is derived from an EMBL/GenBank/DDBJ whole genome shotgun (WGS) entry which is preliminary data.</text>
</comment>
<keyword evidence="7" id="KW-0472">Membrane</keyword>
<name>A0A210QUH2_MIZYE</name>
<evidence type="ECO:0000313" key="10">
    <source>
        <dbReference type="EMBL" id="OWF52390.1"/>
    </source>
</evidence>
<keyword evidence="11" id="KW-1185">Reference proteome</keyword>
<evidence type="ECO:0000256" key="4">
    <source>
        <dbReference type="ARBA" id="ARBA00022475"/>
    </source>
</evidence>
<dbReference type="SUPFAM" id="SSF90112">
    <property type="entry name" value="Neurotransmitter-gated ion-channel transmembrane pore"/>
    <property type="match status" value="1"/>
</dbReference>
<dbReference type="Proteomes" id="UP000242188">
    <property type="component" value="Unassembled WGS sequence"/>
</dbReference>
<accession>A0A210QUH2</accession>
<dbReference type="PRINTS" id="PR00253">
    <property type="entry name" value="GABAARECEPTR"/>
</dbReference>
<dbReference type="SUPFAM" id="SSF63712">
    <property type="entry name" value="Nicotinic receptor ligand binding domain-like"/>
    <property type="match status" value="1"/>
</dbReference>
<keyword evidence="10" id="KW-0675">Receptor</keyword>
<dbReference type="InterPro" id="IPR036719">
    <property type="entry name" value="Neuro-gated_channel_TM_sf"/>
</dbReference>
<evidence type="ECO:0000256" key="6">
    <source>
        <dbReference type="ARBA" id="ARBA00023303"/>
    </source>
</evidence>
<feature type="transmembrane region" description="Helical" evidence="7">
    <location>
        <begin position="98"/>
        <end position="117"/>
    </location>
</feature>
<dbReference type="AlphaFoldDB" id="A0A210QUH2"/>